<proteinExistence type="predicted"/>
<comment type="caution">
    <text evidence="2">The sequence shown here is derived from an EMBL/GenBank/DDBJ whole genome shotgun (WGS) entry which is preliminary data.</text>
</comment>
<dbReference type="InterPro" id="IPR000477">
    <property type="entry name" value="RT_dom"/>
</dbReference>
<sequence>MQSAETVLGVLRERGRRGLPCNELYRQLFNPQLYLLAYGRLYSNKGAMTPGVSGETVDGMSLGKIEHVIDALRHERYRWSPARRVYIPKGRGSMKLRPLGLPPWSDKLVGEVIRLLLEAYYEPTFSDSSHGFRPRRGCHTALRDVANTWTGTVWFVEGDISQCLDRLDHEVMLRILGEKIHDNRFLWLMRNMLKAGYMEDWVWNATHSGSPQGGVVSPILSNIYLHKMDEYVENVLIPEYTRGRVRKQSREFHKVWYAIQCARKRDDRAAVRELRKQLHSMPSGDPRDPGYRRLRYVRYADDTLLGFAGPKAEAEEIKERLAQFLREELKLDMSPEKTLITHARTQAARFLGYDITVLHNDRKVSGRRRSVNGTIRLRVPRSVVVAKQAQYMKRGKPARRPELLNQDDHIIVSTYGSEYRGTVQYYLMAGDVFRLARLQWVMETSMLMTLANKHRSSVSKMALKYAATIETPHGLRKCFEARVERTDRKPLVGRFGGIPLRQNKKTVITDRQLAPVNTKRKELITRLLAGRCESCGRVDEVEVHHVAKLADLGRSGNRPPWADLMAARKRKTLVVCGSCHADIHGRSPVPAHTEQSLESRVR</sequence>
<dbReference type="InterPro" id="IPR043502">
    <property type="entry name" value="DNA/RNA_pol_sf"/>
</dbReference>
<dbReference type="InterPro" id="IPR024937">
    <property type="entry name" value="Domain_X"/>
</dbReference>
<evidence type="ECO:0000259" key="1">
    <source>
        <dbReference type="PROSITE" id="PS50878"/>
    </source>
</evidence>
<dbReference type="RefSeq" id="WP_189308625.1">
    <property type="nucleotide sequence ID" value="NZ_BMRP01000088.1"/>
</dbReference>
<protein>
    <submittedName>
        <fullName evidence="2">Maturase</fullName>
    </submittedName>
</protein>
<dbReference type="Pfam" id="PF01348">
    <property type="entry name" value="Intron_maturas2"/>
    <property type="match status" value="1"/>
</dbReference>
<organism evidence="2 3">
    <name type="scientific">Streptomyces albospinus</name>
    <dbReference type="NCBI Taxonomy" id="285515"/>
    <lineage>
        <taxon>Bacteria</taxon>
        <taxon>Bacillati</taxon>
        <taxon>Actinomycetota</taxon>
        <taxon>Actinomycetes</taxon>
        <taxon>Kitasatosporales</taxon>
        <taxon>Streptomycetaceae</taxon>
        <taxon>Streptomyces</taxon>
    </lineage>
</organism>
<evidence type="ECO:0000313" key="3">
    <source>
        <dbReference type="Proteomes" id="UP000654471"/>
    </source>
</evidence>
<feature type="domain" description="Reverse transcriptase" evidence="1">
    <location>
        <begin position="68"/>
        <end position="355"/>
    </location>
</feature>
<dbReference type="PROSITE" id="PS50878">
    <property type="entry name" value="RT_POL"/>
    <property type="match status" value="1"/>
</dbReference>
<evidence type="ECO:0000313" key="2">
    <source>
        <dbReference type="EMBL" id="GGV03752.1"/>
    </source>
</evidence>
<name>A0ABQ2VPE4_9ACTN</name>
<accession>A0ABQ2VPE4</accession>
<dbReference type="InterPro" id="IPR049030">
    <property type="entry name" value="AI2M-like_HNH"/>
</dbReference>
<keyword evidence="3" id="KW-1185">Reference proteome</keyword>
<gene>
    <name evidence="2" type="ORF">GCM10010211_83790</name>
</gene>
<dbReference type="CDD" id="cd01651">
    <property type="entry name" value="RT_G2_intron"/>
    <property type="match status" value="1"/>
</dbReference>
<dbReference type="PANTHER" id="PTHR34047:SF8">
    <property type="entry name" value="PROTEIN YKFC"/>
    <property type="match status" value="1"/>
</dbReference>
<dbReference type="EMBL" id="BMRP01000088">
    <property type="protein sequence ID" value="GGV03752.1"/>
    <property type="molecule type" value="Genomic_DNA"/>
</dbReference>
<dbReference type="PANTHER" id="PTHR34047">
    <property type="entry name" value="NUCLEAR INTRON MATURASE 1, MITOCHONDRIAL-RELATED"/>
    <property type="match status" value="1"/>
</dbReference>
<dbReference type="SUPFAM" id="SSF56672">
    <property type="entry name" value="DNA/RNA polymerases"/>
    <property type="match status" value="1"/>
</dbReference>
<dbReference type="InterPro" id="IPR051083">
    <property type="entry name" value="GrpII_Intron_Splice-Mob/Def"/>
</dbReference>
<dbReference type="Pfam" id="PF21368">
    <property type="entry name" value="AI2M-like_HNH"/>
    <property type="match status" value="1"/>
</dbReference>
<dbReference type="Pfam" id="PF00078">
    <property type="entry name" value="RVT_1"/>
    <property type="match status" value="1"/>
</dbReference>
<dbReference type="Proteomes" id="UP000654471">
    <property type="component" value="Unassembled WGS sequence"/>
</dbReference>
<reference evidence="3" key="1">
    <citation type="journal article" date="2019" name="Int. J. Syst. Evol. Microbiol.">
        <title>The Global Catalogue of Microorganisms (GCM) 10K type strain sequencing project: providing services to taxonomists for standard genome sequencing and annotation.</title>
        <authorList>
            <consortium name="The Broad Institute Genomics Platform"/>
            <consortium name="The Broad Institute Genome Sequencing Center for Infectious Disease"/>
            <person name="Wu L."/>
            <person name="Ma J."/>
        </authorList>
    </citation>
    <scope>NUCLEOTIDE SEQUENCE [LARGE SCALE GENOMIC DNA]</scope>
    <source>
        <strain evidence="3">JCM 3399</strain>
    </source>
</reference>